<name>A0A9W6JD96_9HYPH</name>
<accession>A0A9W6JD96</accession>
<evidence type="ECO:0000313" key="6">
    <source>
        <dbReference type="EMBL" id="GLK74887.1"/>
    </source>
</evidence>
<dbReference type="Gene3D" id="2.40.50.100">
    <property type="match status" value="1"/>
</dbReference>
<keyword evidence="1" id="KW-0175">Coiled coil</keyword>
<gene>
    <name evidence="6" type="ORF">GCM10008171_01400</name>
</gene>
<dbReference type="Pfam" id="PF25917">
    <property type="entry name" value="BSH_RND"/>
    <property type="match status" value="1"/>
</dbReference>
<protein>
    <submittedName>
        <fullName evidence="6">Hemolysin D</fullName>
    </submittedName>
</protein>
<dbReference type="EMBL" id="BSFK01000003">
    <property type="protein sequence ID" value="GLK74887.1"/>
    <property type="molecule type" value="Genomic_DNA"/>
</dbReference>
<feature type="domain" description="Multidrug resistance protein MdtA-like barrel-sandwich hybrid" evidence="5">
    <location>
        <begin position="105"/>
        <end position="297"/>
    </location>
</feature>
<organism evidence="6 7">
    <name type="scientific">Methylopila jiangsuensis</name>
    <dbReference type="NCBI Taxonomy" id="586230"/>
    <lineage>
        <taxon>Bacteria</taxon>
        <taxon>Pseudomonadati</taxon>
        <taxon>Pseudomonadota</taxon>
        <taxon>Alphaproteobacteria</taxon>
        <taxon>Hyphomicrobiales</taxon>
        <taxon>Methylopilaceae</taxon>
        <taxon>Methylopila</taxon>
    </lineage>
</organism>
<feature type="region of interest" description="Disordered" evidence="2">
    <location>
        <begin position="1"/>
        <end position="58"/>
    </location>
</feature>
<comment type="caution">
    <text evidence="6">The sequence shown here is derived from an EMBL/GenBank/DDBJ whole genome shotgun (WGS) entry which is preliminary data.</text>
</comment>
<keyword evidence="3" id="KW-0812">Transmembrane</keyword>
<evidence type="ECO:0000313" key="7">
    <source>
        <dbReference type="Proteomes" id="UP001143364"/>
    </source>
</evidence>
<evidence type="ECO:0000256" key="1">
    <source>
        <dbReference type="SAM" id="Coils"/>
    </source>
</evidence>
<dbReference type="Proteomes" id="UP001143364">
    <property type="component" value="Unassembled WGS sequence"/>
</dbReference>
<dbReference type="PANTHER" id="PTHR30386">
    <property type="entry name" value="MEMBRANE FUSION SUBUNIT OF EMRAB-TOLC MULTIDRUG EFFLUX PUMP"/>
    <property type="match status" value="1"/>
</dbReference>
<sequence>MAQSPLSSREPSGSVARLAPRRAADDRAPGTVAPAEEARETQAPAAEAPARKGGASGGSRKRLILTAVAALALGLGVWQGASYWMTGRFMVETDDAYVGADMALMSPKISGYVAEVAVEANARVAAGQPLVRLDDGDARLAVEAADARIATQAASLARFDRQIAASDAQILQARAQQASAGADRARAASDYDRAQQLAKSSYGSRQTLDQAKADRDRTVAAVDAADAGVVAAEANRAVLEAQKGEAERQLGELRVARAQAQRDLDAAVIRAPFEGVVGNRSVQAGDYVTPGKRLLAVIPLDRVYVDANFKETQLGDIAVGQRVTLAVDAYPEHDAHGVVDSLAPASGAVFSLLPPENATGNFTKIVQRVPVRVRIDPDDVRKGRLRPGLSVVATVDIRTTPSTPELSASSPAKR</sequence>
<dbReference type="GO" id="GO:0055085">
    <property type="term" value="P:transmembrane transport"/>
    <property type="evidence" value="ECO:0007669"/>
    <property type="project" value="InterPro"/>
</dbReference>
<proteinExistence type="predicted"/>
<evidence type="ECO:0000256" key="3">
    <source>
        <dbReference type="SAM" id="Phobius"/>
    </source>
</evidence>
<keyword evidence="3" id="KW-1133">Transmembrane helix</keyword>
<dbReference type="InterPro" id="IPR058624">
    <property type="entry name" value="MdtA-like_HH"/>
</dbReference>
<evidence type="ECO:0000259" key="5">
    <source>
        <dbReference type="Pfam" id="PF25917"/>
    </source>
</evidence>
<dbReference type="Pfam" id="PF25876">
    <property type="entry name" value="HH_MFP_RND"/>
    <property type="match status" value="1"/>
</dbReference>
<keyword evidence="7" id="KW-1185">Reference proteome</keyword>
<feature type="domain" description="Multidrug resistance protein MdtA-like alpha-helical hairpin" evidence="4">
    <location>
        <begin position="171"/>
        <end position="235"/>
    </location>
</feature>
<feature type="transmembrane region" description="Helical" evidence="3">
    <location>
        <begin position="63"/>
        <end position="85"/>
    </location>
</feature>
<dbReference type="Gene3D" id="2.40.30.170">
    <property type="match status" value="1"/>
</dbReference>
<dbReference type="InterPro" id="IPR050739">
    <property type="entry name" value="MFP"/>
</dbReference>
<reference evidence="6" key="1">
    <citation type="journal article" date="2014" name="Int. J. Syst. Evol. Microbiol.">
        <title>Complete genome sequence of Corynebacterium casei LMG S-19264T (=DSM 44701T), isolated from a smear-ripened cheese.</title>
        <authorList>
            <consortium name="US DOE Joint Genome Institute (JGI-PGF)"/>
            <person name="Walter F."/>
            <person name="Albersmeier A."/>
            <person name="Kalinowski J."/>
            <person name="Ruckert C."/>
        </authorList>
    </citation>
    <scope>NUCLEOTIDE SEQUENCE</scope>
    <source>
        <strain evidence="6">VKM B-2555</strain>
    </source>
</reference>
<evidence type="ECO:0000259" key="4">
    <source>
        <dbReference type="Pfam" id="PF25876"/>
    </source>
</evidence>
<dbReference type="PANTHER" id="PTHR30386:SF24">
    <property type="entry name" value="MULTIDRUG RESISTANCE EFFLUX PUMP"/>
    <property type="match status" value="1"/>
</dbReference>
<dbReference type="AlphaFoldDB" id="A0A9W6JD96"/>
<evidence type="ECO:0000256" key="2">
    <source>
        <dbReference type="SAM" id="MobiDB-lite"/>
    </source>
</evidence>
<dbReference type="SUPFAM" id="SSF111369">
    <property type="entry name" value="HlyD-like secretion proteins"/>
    <property type="match status" value="2"/>
</dbReference>
<dbReference type="Gene3D" id="1.10.287.470">
    <property type="entry name" value="Helix hairpin bin"/>
    <property type="match status" value="1"/>
</dbReference>
<reference evidence="6" key="2">
    <citation type="submission" date="2023-01" db="EMBL/GenBank/DDBJ databases">
        <authorList>
            <person name="Sun Q."/>
            <person name="Evtushenko L."/>
        </authorList>
    </citation>
    <scope>NUCLEOTIDE SEQUENCE</scope>
    <source>
        <strain evidence="6">VKM B-2555</strain>
    </source>
</reference>
<dbReference type="InterPro" id="IPR058625">
    <property type="entry name" value="MdtA-like_BSH"/>
</dbReference>
<keyword evidence="3" id="KW-0472">Membrane</keyword>
<dbReference type="RefSeq" id="WP_271202875.1">
    <property type="nucleotide sequence ID" value="NZ_BSFK01000003.1"/>
</dbReference>
<feature type="compositionally biased region" description="Polar residues" evidence="2">
    <location>
        <begin position="1"/>
        <end position="11"/>
    </location>
</feature>
<feature type="coiled-coil region" evidence="1">
    <location>
        <begin position="229"/>
        <end position="263"/>
    </location>
</feature>